<accession>A0A699UCK6</accession>
<reference evidence="2" key="1">
    <citation type="journal article" date="2019" name="Sci. Rep.">
        <title>Draft genome of Tanacetum cinerariifolium, the natural source of mosquito coil.</title>
        <authorList>
            <person name="Yamashiro T."/>
            <person name="Shiraishi A."/>
            <person name="Satake H."/>
            <person name="Nakayama K."/>
        </authorList>
    </citation>
    <scope>NUCLEOTIDE SEQUENCE</scope>
</reference>
<dbReference type="EMBL" id="BKCJ011320578">
    <property type="protein sequence ID" value="GFD20230.1"/>
    <property type="molecule type" value="Genomic_DNA"/>
</dbReference>
<comment type="caution">
    <text evidence="2">The sequence shown here is derived from an EMBL/GenBank/DDBJ whole genome shotgun (WGS) entry which is preliminary data.</text>
</comment>
<sequence>DRFRELPKADMKEILHQRMFESGSYNSLPEHVALYEALKASRERENRDYFLVKKDKSRKRRRNNQDPP</sequence>
<evidence type="ECO:0000313" key="2">
    <source>
        <dbReference type="EMBL" id="GFD20230.1"/>
    </source>
</evidence>
<organism evidence="2">
    <name type="scientific">Tanacetum cinerariifolium</name>
    <name type="common">Dalmatian daisy</name>
    <name type="synonym">Chrysanthemum cinerariifolium</name>
    <dbReference type="NCBI Taxonomy" id="118510"/>
    <lineage>
        <taxon>Eukaryota</taxon>
        <taxon>Viridiplantae</taxon>
        <taxon>Streptophyta</taxon>
        <taxon>Embryophyta</taxon>
        <taxon>Tracheophyta</taxon>
        <taxon>Spermatophyta</taxon>
        <taxon>Magnoliopsida</taxon>
        <taxon>eudicotyledons</taxon>
        <taxon>Gunneridae</taxon>
        <taxon>Pentapetalae</taxon>
        <taxon>asterids</taxon>
        <taxon>campanulids</taxon>
        <taxon>Asterales</taxon>
        <taxon>Asteraceae</taxon>
        <taxon>Asteroideae</taxon>
        <taxon>Anthemideae</taxon>
        <taxon>Anthemidinae</taxon>
        <taxon>Tanacetum</taxon>
    </lineage>
</organism>
<proteinExistence type="predicted"/>
<feature type="non-terminal residue" evidence="2">
    <location>
        <position position="1"/>
    </location>
</feature>
<protein>
    <submittedName>
        <fullName evidence="2">Uncharacterized protein</fullName>
    </submittedName>
</protein>
<name>A0A699UCK6_TANCI</name>
<feature type="region of interest" description="Disordered" evidence="1">
    <location>
        <begin position="46"/>
        <end position="68"/>
    </location>
</feature>
<gene>
    <name evidence="2" type="ORF">Tci_892199</name>
</gene>
<evidence type="ECO:0000256" key="1">
    <source>
        <dbReference type="SAM" id="MobiDB-lite"/>
    </source>
</evidence>
<dbReference type="AlphaFoldDB" id="A0A699UCK6"/>